<evidence type="ECO:0000259" key="4">
    <source>
        <dbReference type="Pfam" id="PF25023"/>
    </source>
</evidence>
<dbReference type="Gene3D" id="2.180.10.10">
    <property type="entry name" value="RHS repeat-associated core"/>
    <property type="match status" value="2"/>
</dbReference>
<feature type="compositionally biased region" description="Low complexity" evidence="2">
    <location>
        <begin position="552"/>
        <end position="567"/>
    </location>
</feature>
<feature type="region of interest" description="Disordered" evidence="2">
    <location>
        <begin position="470"/>
        <end position="489"/>
    </location>
</feature>
<feature type="compositionally biased region" description="Polar residues" evidence="2">
    <location>
        <begin position="470"/>
        <end position="485"/>
    </location>
</feature>
<dbReference type="Proteomes" id="UP000695264">
    <property type="component" value="Unassembled WGS sequence"/>
</dbReference>
<feature type="compositionally biased region" description="Polar residues" evidence="2">
    <location>
        <begin position="576"/>
        <end position="586"/>
    </location>
</feature>
<feature type="region of interest" description="Disordered" evidence="2">
    <location>
        <begin position="34"/>
        <end position="71"/>
    </location>
</feature>
<feature type="domain" description="Teneurin-like YD-shell" evidence="4">
    <location>
        <begin position="518"/>
        <end position="610"/>
    </location>
</feature>
<keyword evidence="3" id="KW-0732">Signal</keyword>
<feature type="signal peptide" evidence="3">
    <location>
        <begin position="1"/>
        <end position="33"/>
    </location>
</feature>
<feature type="region of interest" description="Disordered" evidence="2">
    <location>
        <begin position="930"/>
        <end position="950"/>
    </location>
</feature>
<keyword evidence="6" id="KW-1185">Reference proteome</keyword>
<dbReference type="NCBIfam" id="TIGR01643">
    <property type="entry name" value="YD_repeat_2x"/>
    <property type="match status" value="7"/>
</dbReference>
<feature type="compositionally biased region" description="Polar residues" evidence="2">
    <location>
        <begin position="623"/>
        <end position="632"/>
    </location>
</feature>
<evidence type="ECO:0000313" key="5">
    <source>
        <dbReference type="EMBL" id="NJQ02519.1"/>
    </source>
</evidence>
<keyword evidence="1" id="KW-0677">Repeat</keyword>
<dbReference type="PANTHER" id="PTHR32305">
    <property type="match status" value="1"/>
</dbReference>
<protein>
    <recommendedName>
        <fullName evidence="4">Teneurin-like YD-shell domain-containing protein</fullName>
    </recommendedName>
</protein>
<sequence length="1083" mass="113231">MPRFHRRRRWLPLSVLAAATATVTLAGAVPAGAAPVSGPAQRPAAAGAKTTSPTPAGKTKAPASTPVKSADAGQPLVKTAADPGFRPFGLGQVPWSEFWSAQLSDAVSAQVNYGSGNLLVSVEEFGVADAGPGLSLGHVHNSLNGVGWQATTGTDHHVREVTPNAVYVQGPSGTVAVFERDGSGFIPAAGYRQDLTQSADKKSFTLTSRENGQKTTFSRSGTSGLAHVTKVEDRNGNATTVSYSGGFTSKITSASGRTLTFAHDGDHITKVTDNAGRSVSYTYTGDDLTSVTDTEGKTTRFAHDGSGRLTKITTPEGRQTTFTWDSTRVASVTRVVNTSSGEGNTTAFRWILPPATGGEGVVRVTDPRGHHTLKAVDHRWRVRETEDPLGRTRSKSWGPDNNVLTAVDAMGATPGDGNVTSFSYDDAFNPTSATIPTGAQASMSWVERSGGQYPQTLTSASDEKISNAYDTSGNLLSRTDSTSGGTEAEWSYRYNPEDGEMDCGGLPGQRCSATDPRGKKTTFAYDDQGNLTKVTPPSPQKPVSYTYDALGRTKTTTDGRGVTTTYGYDHRDRVTSQEAGGQTASFTYDDDGNLTTRRTPAGTSAFSYDEQNRERSRTLPAGGTTSVTYDENGNTATVTDAGGTTRYAYDEANQLTTLTEAGGAETTYAYDDNGKRTRTTYPGGTTQSVTVDDSGRVTRIKAANGSTTFSTLEYDYTRSGEDTDKIRERTADGAATAYSYDTQGRLTKAVETEDGETTAGWSYCYDKAGNRTGSSTGAGLPGSCADAEHSYTYNDAGELTSYDGDDTFAYDGAGNETAAASPAGARTGATWSPFTQLTRLSAGGESTTASYAGVDNTDRLTRSGTTFTQTALGLTRETGGSGQATGFVREPSGNLTAMRSGGTSHYYLTDVQGSVIGLVDASGERTAGYSYGPYGEPRTATGPQSTQPYRYTGTYLDPTGLYKMGHRYYDPHLGRFTQPDPSGQETNPYLYASGDCVNRTDPTGLFSFSDVFDTGSDIFGVVTGCLGGIGAAAETGAITYASAVGGVVGAGVGSAVGAGAAVVGSCALGGVAGYYGADIITYG</sequence>
<evidence type="ECO:0000256" key="2">
    <source>
        <dbReference type="SAM" id="MobiDB-lite"/>
    </source>
</evidence>
<feature type="compositionally biased region" description="Polar residues" evidence="2">
    <location>
        <begin position="593"/>
        <end position="606"/>
    </location>
</feature>
<dbReference type="InterPro" id="IPR022385">
    <property type="entry name" value="Rhs_assc_core"/>
</dbReference>
<feature type="chain" id="PRO_5047308126" description="Teneurin-like YD-shell domain-containing protein" evidence="3">
    <location>
        <begin position="34"/>
        <end position="1083"/>
    </location>
</feature>
<name>A0ABX1BXU4_9ACTN</name>
<organism evidence="5 6">
    <name type="scientific">Streptomyces zingiberis</name>
    <dbReference type="NCBI Taxonomy" id="2053010"/>
    <lineage>
        <taxon>Bacteria</taxon>
        <taxon>Bacillati</taxon>
        <taxon>Actinomycetota</taxon>
        <taxon>Actinomycetes</taxon>
        <taxon>Kitasatosporales</taxon>
        <taxon>Streptomycetaceae</taxon>
        <taxon>Streptomyces</taxon>
    </lineage>
</organism>
<dbReference type="NCBIfam" id="TIGR03696">
    <property type="entry name" value="Rhs_assc_core"/>
    <property type="match status" value="1"/>
</dbReference>
<feature type="domain" description="Teneurin-like YD-shell" evidence="4">
    <location>
        <begin position="885"/>
        <end position="981"/>
    </location>
</feature>
<dbReference type="Pfam" id="PF05593">
    <property type="entry name" value="RHS_repeat"/>
    <property type="match status" value="2"/>
</dbReference>
<dbReference type="InterPro" id="IPR050708">
    <property type="entry name" value="T6SS_VgrG/RHS"/>
</dbReference>
<dbReference type="PANTHER" id="PTHR32305:SF15">
    <property type="entry name" value="PROTEIN RHSA-RELATED"/>
    <property type="match status" value="1"/>
</dbReference>
<dbReference type="EMBL" id="JAATEN010000015">
    <property type="protein sequence ID" value="NJQ02519.1"/>
    <property type="molecule type" value="Genomic_DNA"/>
</dbReference>
<accession>A0ABX1BXU4</accession>
<dbReference type="InterPro" id="IPR031325">
    <property type="entry name" value="RHS_repeat"/>
</dbReference>
<evidence type="ECO:0000256" key="1">
    <source>
        <dbReference type="ARBA" id="ARBA00022737"/>
    </source>
</evidence>
<dbReference type="InterPro" id="IPR006311">
    <property type="entry name" value="TAT_signal"/>
</dbReference>
<dbReference type="InterPro" id="IPR006530">
    <property type="entry name" value="YD"/>
</dbReference>
<dbReference type="PROSITE" id="PS51318">
    <property type="entry name" value="TAT"/>
    <property type="match status" value="1"/>
</dbReference>
<gene>
    <name evidence="5" type="ORF">HCK00_18725</name>
</gene>
<dbReference type="InterPro" id="IPR056823">
    <property type="entry name" value="TEN-like_YD-shell"/>
</dbReference>
<dbReference type="Pfam" id="PF25023">
    <property type="entry name" value="TEN_YD-shell"/>
    <property type="match status" value="2"/>
</dbReference>
<evidence type="ECO:0000256" key="3">
    <source>
        <dbReference type="SAM" id="SignalP"/>
    </source>
</evidence>
<evidence type="ECO:0000313" key="6">
    <source>
        <dbReference type="Proteomes" id="UP000695264"/>
    </source>
</evidence>
<reference evidence="5 6" key="1">
    <citation type="submission" date="2020-03" db="EMBL/GenBank/DDBJ databases">
        <title>WGS of actinomycetes isolated from Thailand.</title>
        <authorList>
            <person name="Thawai C."/>
        </authorList>
    </citation>
    <scope>NUCLEOTIDE SEQUENCE [LARGE SCALE GENOMIC DNA]</scope>
    <source>
        <strain evidence="5 6">PLAI 1-29</strain>
    </source>
</reference>
<feature type="region of interest" description="Disordered" evidence="2">
    <location>
        <begin position="522"/>
        <end position="632"/>
    </location>
</feature>
<comment type="caution">
    <text evidence="5">The sequence shown here is derived from an EMBL/GenBank/DDBJ whole genome shotgun (WGS) entry which is preliminary data.</text>
</comment>
<proteinExistence type="predicted"/>